<dbReference type="AlphaFoldDB" id="A0A2P9HR77"/>
<evidence type="ECO:0000313" key="1">
    <source>
        <dbReference type="EMBL" id="SPL66562.1"/>
    </source>
</evidence>
<reference evidence="2" key="1">
    <citation type="submission" date="2017-12" db="EMBL/GenBank/DDBJ databases">
        <authorList>
            <person name="Diaz M."/>
        </authorList>
    </citation>
    <scope>NUCLEOTIDE SEQUENCE [LARGE SCALE GENOMIC DNA]</scope>
    <source>
        <strain evidence="2">FI11154</strain>
    </source>
</reference>
<gene>
    <name evidence="1" type="ORF">OHAE_2429</name>
</gene>
<dbReference type="RefSeq" id="WP_109369940.1">
    <property type="nucleotide sequence ID" value="NZ_OOFM01000005.1"/>
</dbReference>
<organism evidence="1 2">
    <name type="scientific">Ochrobactrum soli</name>
    <dbReference type="NCBI Taxonomy" id="2448455"/>
    <lineage>
        <taxon>Bacteria</taxon>
        <taxon>Pseudomonadati</taxon>
        <taxon>Pseudomonadota</taxon>
        <taxon>Alphaproteobacteria</taxon>
        <taxon>Hyphomicrobiales</taxon>
        <taxon>Brucellaceae</taxon>
        <taxon>Brucella/Ochrobactrum group</taxon>
        <taxon>Ochrobactrum</taxon>
    </lineage>
</organism>
<name>A0A2P9HR77_9HYPH</name>
<dbReference type="Proteomes" id="UP000246073">
    <property type="component" value="Unassembled WGS sequence"/>
</dbReference>
<dbReference type="EMBL" id="OOFM01000005">
    <property type="protein sequence ID" value="SPL66562.1"/>
    <property type="molecule type" value="Genomic_DNA"/>
</dbReference>
<accession>A0A2P9HR77</accession>
<evidence type="ECO:0000313" key="2">
    <source>
        <dbReference type="Proteomes" id="UP000246073"/>
    </source>
</evidence>
<protein>
    <submittedName>
        <fullName evidence="1">Uncharacterized protein</fullName>
    </submittedName>
</protein>
<sequence length="1123" mass="123090">MRQFILTQNNNNLHYMASTPACGFAFPANEFVDLAVTYKDSFHTPLAGRNLVWQLAEGEATLRHQATPVGSDGNGVNSIQVTLADPSANATIRLAVWPEDEPESKLEFECLFGAPKSAPPIGAGNWLKILYPGDDPKYLAPISLAPDAGDINYLVFYADPYGIPIESKEIIITSVLGQSTISNNTKIRLGQFYTHFKEVDQYSPGEWITTAKVDGKEDNSKNLLIDQNIVINQVINFWPINNSVLYPGYSYDLKTLHTAGNGFVLSRREILWSVNTRLPDGVEVRIEPASLKEDHIGTAISSITVPYVVYGMDDRITLKVGLVGMEESDIVIFDYPTFKIGGPRFVQVAPLPDNENIFDPHNSYAFQVKVTDENGIAPSGNFSVTWEASVKGEGEARFPELITELQNGLSQSDIHFSNMPQGVVQNIDVTITPSEGAPYKASYQVAANVIAPVSPTTTDPLAVGIEQAVKVSVTDYKGNAVRYRTLNIAPHSDIKVGSSAATDFDGIATIPVTASAALTTQLSISEGPDCVPTTVKLTFGENKPKITIDQPDPQTIRYDTDVTVTATYTDSRGPVPSSQLKLDLTLADGSPVAPNLSWNPFANTDPSGKASFWFHLSTVSGPPAFDVSLKATVKTADGSVVSETALFTFTGPARHNNLKLLQPNNNSSQSLDTNTIIIVELSTESGKKLNNYPIKWNLPTDGVTIKRQDELTRSYGTAIAIIEVTKAQSLPFTVEATQADATCPIQLNFGVDDYQGTALAHNKRYAHNPPRRQDVDPLDESQIITYTYTYVKNGIPQPGKLIDWTVETMMPGMQFFDEKNTELFVDNDAHIIPTKTDQNGKTILKIGSLTACVATVRAWPNENNEALVQSSEFVIATFLDVTYYDQFHQVEYEPQPIDLTGKYAYDHDGFTLQVPPGSVGEEYKKVVFWINSRTADNSQENIVITSYEEAVDGSVVVPFKYLTPDIDGQPSNIFSYMLVNTTGAGFQTRPVLPEVISSAPNHPAPGVTRTLAAPYLRQHASIINFPDIVDGLDIFVDIDSDKTLIGKTITLILYLNKKGGGYGNRLQQRRKIAGSDINNKQLVFNFAFDDVKGYDKGTLESDYNIDDTWSKAFGPIEIDTVEP</sequence>
<proteinExistence type="predicted"/>